<dbReference type="InterPro" id="IPR036196">
    <property type="entry name" value="Ptyr_pPase_sf"/>
</dbReference>
<comment type="similarity">
    <text evidence="1">Belongs to the low molecular weight phosphotyrosine protein phosphatase family.</text>
</comment>
<dbReference type="InterPro" id="IPR050438">
    <property type="entry name" value="LMW_PTPase"/>
</dbReference>
<comment type="caution">
    <text evidence="5">The sequence shown here is derived from an EMBL/GenBank/DDBJ whole genome shotgun (WGS) entry which is preliminary data.</text>
</comment>
<dbReference type="InterPro" id="IPR023485">
    <property type="entry name" value="Ptyr_pPase"/>
</dbReference>
<sequence length="197" mass="21906">MTDLKRILFVCTGNTCRSPMAEAMLMERSRNLGLELEVRSAGVSTVDGLPVSENARTALQRRNIPHPQGSSALDGGMVGWADLVLTMTTSHKKHLLQRFPGAVDKTFTLKEYVDRDVAVLADIAELETLYTEWHMKQALGQQLSAEERDRLIELEQRIPGFDIADPFGGPIGLYESCADEIEQALNKLLKKLDEHGN</sequence>
<evidence type="ECO:0000256" key="1">
    <source>
        <dbReference type="ARBA" id="ARBA00011063"/>
    </source>
</evidence>
<keyword evidence="3" id="KW-0904">Protein phosphatase</keyword>
<evidence type="ECO:0000256" key="2">
    <source>
        <dbReference type="ARBA" id="ARBA00022801"/>
    </source>
</evidence>
<dbReference type="RefSeq" id="WP_309145354.1">
    <property type="nucleotide sequence ID" value="NZ_JANHOF010000010.1"/>
</dbReference>
<evidence type="ECO:0000313" key="6">
    <source>
        <dbReference type="Proteomes" id="UP001589818"/>
    </source>
</evidence>
<keyword evidence="2" id="KW-0378">Hydrolase</keyword>
<dbReference type="InterPro" id="IPR001763">
    <property type="entry name" value="Rhodanese-like_dom"/>
</dbReference>
<proteinExistence type="inferred from homology"/>
<dbReference type="PANTHER" id="PTHR11717">
    <property type="entry name" value="LOW MOLECULAR WEIGHT PROTEIN TYROSINE PHOSPHATASE"/>
    <property type="match status" value="1"/>
</dbReference>
<dbReference type="Gene3D" id="3.40.50.2300">
    <property type="match status" value="1"/>
</dbReference>
<dbReference type="SUPFAM" id="SSF52788">
    <property type="entry name" value="Phosphotyrosine protein phosphatases I"/>
    <property type="match status" value="1"/>
</dbReference>
<evidence type="ECO:0000313" key="5">
    <source>
        <dbReference type="EMBL" id="MFC0390473.1"/>
    </source>
</evidence>
<dbReference type="PROSITE" id="PS50206">
    <property type="entry name" value="RHODANESE_3"/>
    <property type="match status" value="1"/>
</dbReference>
<dbReference type="InterPro" id="IPR017867">
    <property type="entry name" value="Tyr_phospatase_low_mol_wt"/>
</dbReference>
<dbReference type="Proteomes" id="UP001589818">
    <property type="component" value="Unassembled WGS sequence"/>
</dbReference>
<feature type="domain" description="Rhodanese" evidence="4">
    <location>
        <begin position="5"/>
        <end position="89"/>
    </location>
</feature>
<keyword evidence="6" id="KW-1185">Reference proteome</keyword>
<name>A0ABV6J3M4_9BACL</name>
<dbReference type="CDD" id="cd16344">
    <property type="entry name" value="LMWPAP"/>
    <property type="match status" value="1"/>
</dbReference>
<dbReference type="EMBL" id="JBHLVF010000008">
    <property type="protein sequence ID" value="MFC0390473.1"/>
    <property type="molecule type" value="Genomic_DNA"/>
</dbReference>
<evidence type="ECO:0000256" key="3">
    <source>
        <dbReference type="ARBA" id="ARBA00022912"/>
    </source>
</evidence>
<organism evidence="5 6">
    <name type="scientific">Paenibacillus mendelii</name>
    <dbReference type="NCBI Taxonomy" id="206163"/>
    <lineage>
        <taxon>Bacteria</taxon>
        <taxon>Bacillati</taxon>
        <taxon>Bacillota</taxon>
        <taxon>Bacilli</taxon>
        <taxon>Bacillales</taxon>
        <taxon>Paenibacillaceae</taxon>
        <taxon>Paenibacillus</taxon>
    </lineage>
</organism>
<reference evidence="5 6" key="1">
    <citation type="submission" date="2024-09" db="EMBL/GenBank/DDBJ databases">
        <authorList>
            <person name="Sun Q."/>
            <person name="Mori K."/>
        </authorList>
    </citation>
    <scope>NUCLEOTIDE SEQUENCE [LARGE SCALE GENOMIC DNA]</scope>
    <source>
        <strain evidence="5 6">CCM 4839</strain>
    </source>
</reference>
<gene>
    <name evidence="5" type="ORF">ACFFJ8_03680</name>
</gene>
<protein>
    <submittedName>
        <fullName evidence="5">Low molecular weight protein arginine phosphatase</fullName>
    </submittedName>
</protein>
<dbReference type="PRINTS" id="PR00719">
    <property type="entry name" value="LMWPTPASE"/>
</dbReference>
<dbReference type="Pfam" id="PF01451">
    <property type="entry name" value="LMWPc"/>
    <property type="match status" value="1"/>
</dbReference>
<evidence type="ECO:0000259" key="4">
    <source>
        <dbReference type="PROSITE" id="PS50206"/>
    </source>
</evidence>
<dbReference type="PANTHER" id="PTHR11717:SF31">
    <property type="entry name" value="LOW MOLECULAR WEIGHT PROTEIN-TYROSINE-PHOSPHATASE ETP-RELATED"/>
    <property type="match status" value="1"/>
</dbReference>
<accession>A0ABV6J3M4</accession>
<dbReference type="SMART" id="SM00226">
    <property type="entry name" value="LMWPc"/>
    <property type="match status" value="1"/>
</dbReference>